<reference evidence="1 2" key="1">
    <citation type="journal article" date="2015" name="Nature">
        <title>rRNA introns, odd ribosomes, and small enigmatic genomes across a large radiation of phyla.</title>
        <authorList>
            <person name="Brown C.T."/>
            <person name="Hug L.A."/>
            <person name="Thomas B.C."/>
            <person name="Sharon I."/>
            <person name="Castelle C.J."/>
            <person name="Singh A."/>
            <person name="Wilkins M.J."/>
            <person name="Williams K.H."/>
            <person name="Banfield J.F."/>
        </authorList>
    </citation>
    <scope>NUCLEOTIDE SEQUENCE [LARGE SCALE GENOMIC DNA]</scope>
</reference>
<comment type="caution">
    <text evidence="1">The sequence shown here is derived from an EMBL/GenBank/DDBJ whole genome shotgun (WGS) entry which is preliminary data.</text>
</comment>
<gene>
    <name evidence="1" type="ORF">UW68_C0063G0001</name>
</gene>
<dbReference type="AlphaFoldDB" id="A0A0G1LRP9"/>
<sequence length="216" mass="25301">MPKLNHDLAYAVGLICTDGYLSKDGRHIIFTSVDKDLIEIFKKCLNKTNPITVNPKSSLSKQICYKVQIGDVQLYKWLLHTGLFPKKSLTLERINIGTRYFRDFLRGHLDGDGSIIKYEDRYLQHLNPKYVYKRLFVYFNSASQKHIYWLQTTITKLTKLKGSISSYQSKTRVGTNPYYTLKFSTKEATILLNWIYYDPEVPCLKRKYDKAKSYLI</sequence>
<dbReference type="Gene3D" id="3.10.28.10">
    <property type="entry name" value="Homing endonucleases"/>
    <property type="match status" value="1"/>
</dbReference>
<name>A0A0G1LRP9_9BACT</name>
<dbReference type="EMBL" id="LCJG01000063">
    <property type="protein sequence ID" value="KKT71512.1"/>
    <property type="molecule type" value="Genomic_DNA"/>
</dbReference>
<evidence type="ECO:0000313" key="1">
    <source>
        <dbReference type="EMBL" id="KKT71512.1"/>
    </source>
</evidence>
<proteinExistence type="predicted"/>
<organism evidence="1 2">
    <name type="scientific">Candidatus Collierbacteria bacterium GW2011_GWB1_44_6</name>
    <dbReference type="NCBI Taxonomy" id="1618384"/>
    <lineage>
        <taxon>Bacteria</taxon>
        <taxon>Candidatus Collieribacteriota</taxon>
    </lineage>
</organism>
<dbReference type="SUPFAM" id="SSF55608">
    <property type="entry name" value="Homing endonucleases"/>
    <property type="match status" value="2"/>
</dbReference>
<dbReference type="InterPro" id="IPR027434">
    <property type="entry name" value="Homing_endonucl"/>
</dbReference>
<evidence type="ECO:0000313" key="2">
    <source>
        <dbReference type="Proteomes" id="UP000034835"/>
    </source>
</evidence>
<protein>
    <submittedName>
        <fullName evidence="1">Intein-containing protein</fullName>
    </submittedName>
</protein>
<dbReference type="Proteomes" id="UP000034835">
    <property type="component" value="Unassembled WGS sequence"/>
</dbReference>
<accession>A0A0G1LRP9</accession>